<dbReference type="STRING" id="871963.Desdi_3051"/>
<dbReference type="InterPro" id="IPR010210">
    <property type="entry name" value="ADH_synthase"/>
</dbReference>
<dbReference type="InterPro" id="IPR002915">
    <property type="entry name" value="DeoC/FbaB/LacD_aldolase"/>
</dbReference>
<dbReference type="GO" id="GO:0004332">
    <property type="term" value="F:fructose-bisphosphate aldolase activity"/>
    <property type="evidence" value="ECO:0007669"/>
    <property type="project" value="InterPro"/>
</dbReference>
<dbReference type="CDD" id="cd00958">
    <property type="entry name" value="DhnA"/>
    <property type="match status" value="1"/>
</dbReference>
<dbReference type="InterPro" id="IPR041720">
    <property type="entry name" value="FbaB-like"/>
</dbReference>
<evidence type="ECO:0000256" key="2">
    <source>
        <dbReference type="ARBA" id="ARBA00022679"/>
    </source>
</evidence>
<dbReference type="OrthoDB" id="5915071at2"/>
<dbReference type="GO" id="GO:0016740">
    <property type="term" value="F:transferase activity"/>
    <property type="evidence" value="ECO:0007669"/>
    <property type="project" value="UniProtKB-KW"/>
</dbReference>
<dbReference type="HOGENOM" id="CLU_057069_2_0_9"/>
<evidence type="ECO:0000256" key="1">
    <source>
        <dbReference type="ARBA" id="ARBA00022605"/>
    </source>
</evidence>
<keyword evidence="1" id="KW-0028">Amino-acid biosynthesis</keyword>
<evidence type="ECO:0000256" key="3">
    <source>
        <dbReference type="ARBA" id="ARBA00023141"/>
    </source>
</evidence>
<dbReference type="InterPro" id="IPR050456">
    <property type="entry name" value="DeoC/FbaB_aldolase"/>
</dbReference>
<feature type="active site" description="Proton donor" evidence="6">
    <location>
        <position position="145"/>
    </location>
</feature>
<protein>
    <recommendedName>
        <fullName evidence="5">2-amino-3,7-dideoxy-D-threo-hept-6-ulosonate synthase</fullName>
        <ecNumber evidence="5">2.2.1.10</ecNumber>
    </recommendedName>
</protein>
<keyword evidence="8" id="KW-1185">Reference proteome</keyword>
<evidence type="ECO:0000256" key="6">
    <source>
        <dbReference type="PIRSR" id="PIRSR038992-1"/>
    </source>
</evidence>
<feature type="active site" description="Schiff-base intermediate with dihydroxyacetone-P" evidence="6">
    <location>
        <position position="176"/>
    </location>
</feature>
<dbReference type="eggNOG" id="COG1830">
    <property type="taxonomic scope" value="Bacteria"/>
</dbReference>
<dbReference type="SUPFAM" id="SSF51569">
    <property type="entry name" value="Aldolase"/>
    <property type="match status" value="1"/>
</dbReference>
<evidence type="ECO:0000313" key="7">
    <source>
        <dbReference type="EMBL" id="AGA70456.1"/>
    </source>
</evidence>
<dbReference type="RefSeq" id="WP_015263417.1">
    <property type="nucleotide sequence ID" value="NC_019903.1"/>
</dbReference>
<dbReference type="PANTHER" id="PTHR47916:SF1">
    <property type="entry name" value="3-HYDROXY-5-PHOSPHONOOXYPENTANE-2,4-DIONE THIOLASE"/>
    <property type="match status" value="1"/>
</dbReference>
<evidence type="ECO:0000256" key="4">
    <source>
        <dbReference type="ARBA" id="ARBA00023270"/>
    </source>
</evidence>
<organism evidence="7 8">
    <name type="scientific">Desulfitobacterium dichloroeliminans (strain LMG P-21439 / DCA1)</name>
    <dbReference type="NCBI Taxonomy" id="871963"/>
    <lineage>
        <taxon>Bacteria</taxon>
        <taxon>Bacillati</taxon>
        <taxon>Bacillota</taxon>
        <taxon>Clostridia</taxon>
        <taxon>Eubacteriales</taxon>
        <taxon>Desulfitobacteriaceae</taxon>
        <taxon>Desulfitobacterium</taxon>
    </lineage>
</organism>
<dbReference type="PIRSF" id="PIRSF038992">
    <property type="entry name" value="Aldolase_Ia"/>
    <property type="match status" value="1"/>
</dbReference>
<name>L0FCS2_DESDL</name>
<keyword evidence="4" id="KW-0704">Schiff base</keyword>
<dbReference type="EC" id="2.2.1.10" evidence="5"/>
<dbReference type="KEGG" id="ddl:Desdi_3051"/>
<proteinExistence type="predicted"/>
<evidence type="ECO:0000313" key="8">
    <source>
        <dbReference type="Proteomes" id="UP000010797"/>
    </source>
</evidence>
<dbReference type="GO" id="GO:0016836">
    <property type="term" value="F:hydro-lyase activity"/>
    <property type="evidence" value="ECO:0007669"/>
    <property type="project" value="InterPro"/>
</dbReference>
<dbReference type="NCBIfam" id="NF005556">
    <property type="entry name" value="PRK07226.1"/>
    <property type="match status" value="1"/>
</dbReference>
<dbReference type="PANTHER" id="PTHR47916">
    <property type="entry name" value="FRUCTOSE-BISPHOSPHATE ALDOLASE CLASS 1"/>
    <property type="match status" value="1"/>
</dbReference>
<sequence length="272" mass="29428">MAGKEIRLKRLFKSSDRIIIVPMDHGVTAGPIEGIEDVPKTVRFITQGKADAIVLHKGLVPQVSHLLGASQCELILHLSASSNISPDSQRKELVSTVEHAIRLGATAVSIHVNLGNPSESHMLRDFGRISEDCQRWGIPLLAMMYVRDGSAGSEFDPGKVKHAARIAQELGADIIKVNYTGSIESFWEVTRGVKVPVVIAGGPKTSTVAQLLFMVYDALQAGAQGISIGRNIFQAPDPAQLLSTIRLITDSQITRDKLEELTQALVQGSRIP</sequence>
<dbReference type="GO" id="GO:0008652">
    <property type="term" value="P:amino acid biosynthetic process"/>
    <property type="evidence" value="ECO:0007669"/>
    <property type="project" value="UniProtKB-KW"/>
</dbReference>
<dbReference type="InterPro" id="IPR013785">
    <property type="entry name" value="Aldolase_TIM"/>
</dbReference>
<keyword evidence="3" id="KW-0057">Aromatic amino acid biosynthesis</keyword>
<dbReference type="Proteomes" id="UP000010797">
    <property type="component" value="Chromosome"/>
</dbReference>
<evidence type="ECO:0000256" key="5">
    <source>
        <dbReference type="NCBIfam" id="TIGR01949"/>
    </source>
</evidence>
<dbReference type="SMART" id="SM01133">
    <property type="entry name" value="DeoC"/>
    <property type="match status" value="1"/>
</dbReference>
<dbReference type="GO" id="GO:0009073">
    <property type="term" value="P:aromatic amino acid family biosynthetic process"/>
    <property type="evidence" value="ECO:0007669"/>
    <property type="project" value="UniProtKB-KW"/>
</dbReference>
<gene>
    <name evidence="7" type="ordered locus">Desdi_3051</name>
</gene>
<accession>L0FCS2</accession>
<dbReference type="AlphaFoldDB" id="L0FCS2"/>
<dbReference type="Gene3D" id="3.20.20.70">
    <property type="entry name" value="Aldolase class I"/>
    <property type="match status" value="1"/>
</dbReference>
<keyword evidence="2" id="KW-0808">Transferase</keyword>
<dbReference type="EMBL" id="CP003344">
    <property type="protein sequence ID" value="AGA70456.1"/>
    <property type="molecule type" value="Genomic_DNA"/>
</dbReference>
<dbReference type="NCBIfam" id="TIGR01949">
    <property type="entry name" value="ADH_synth"/>
    <property type="match status" value="1"/>
</dbReference>
<reference evidence="8" key="1">
    <citation type="submission" date="2012-02" db="EMBL/GenBank/DDBJ databases">
        <title>Complete sequence of Desulfitobacterium dichloroeliminans LMG P-21439.</title>
        <authorList>
            <person name="Lucas S."/>
            <person name="Han J."/>
            <person name="Lapidus A."/>
            <person name="Cheng J.-F."/>
            <person name="Goodwin L."/>
            <person name="Pitluck S."/>
            <person name="Peters L."/>
            <person name="Ovchinnikova G."/>
            <person name="Teshima H."/>
            <person name="Detter J.C."/>
            <person name="Han C."/>
            <person name="Tapia R."/>
            <person name="Land M."/>
            <person name="Hauser L."/>
            <person name="Kyrpides N."/>
            <person name="Ivanova N."/>
            <person name="Pagani I."/>
            <person name="Kruse T."/>
            <person name="de Vos W.M."/>
            <person name="Boon N."/>
            <person name="Smidt H."/>
            <person name="Woyke T."/>
        </authorList>
    </citation>
    <scope>NUCLEOTIDE SEQUENCE [LARGE SCALE GENOMIC DNA]</scope>
    <source>
        <strain evidence="8">LMG P-21439 / DCA1</strain>
    </source>
</reference>
<dbReference type="Pfam" id="PF01791">
    <property type="entry name" value="DeoC"/>
    <property type="match status" value="1"/>
</dbReference>